<evidence type="ECO:0000313" key="2">
    <source>
        <dbReference type="Proteomes" id="UP001591681"/>
    </source>
</evidence>
<reference evidence="1 2" key="1">
    <citation type="submission" date="2024-09" db="EMBL/GenBank/DDBJ databases">
        <title>A chromosome-level genome assembly of Gray's grenadier anchovy, Coilia grayii.</title>
        <authorList>
            <person name="Fu Z."/>
        </authorList>
    </citation>
    <scope>NUCLEOTIDE SEQUENCE [LARGE SCALE GENOMIC DNA]</scope>
    <source>
        <strain evidence="1">G4</strain>
        <tissue evidence="1">Muscle</tissue>
    </source>
</reference>
<accession>A0ABD1JJ67</accession>
<dbReference type="Proteomes" id="UP001591681">
    <property type="component" value="Unassembled WGS sequence"/>
</dbReference>
<sequence>MLPYHMSYVIRTHGLSYHCYADDTQMYLSFQPDDSTVSACISACLTDLSTWIKDHHLQLNLSKTEVLVIPVKESICHNINLKMDSVTLAPNKVAKNLGVMIDDHLSFSNHIASVTQSCRFMLYNIQKIRPYLTQHAAQLLVQAMVISRLDYCNALLAGVPACAITPLQMVQNAAARLVFTQSKRAHVTPLFIQLHWLPVAARIKHKALTLAYKTISGSAPAYLKEILRPYVPARELRSSNTNRLAVPPAQSKRYQAKLFSVIVPQWWNKLPEATRLASSLSTFKKHVKTLLFLDYLLH</sequence>
<proteinExistence type="predicted"/>
<dbReference type="AlphaFoldDB" id="A0ABD1JJ67"/>
<organism evidence="1 2">
    <name type="scientific">Coilia grayii</name>
    <name type="common">Gray's grenadier anchovy</name>
    <dbReference type="NCBI Taxonomy" id="363190"/>
    <lineage>
        <taxon>Eukaryota</taxon>
        <taxon>Metazoa</taxon>
        <taxon>Chordata</taxon>
        <taxon>Craniata</taxon>
        <taxon>Vertebrata</taxon>
        <taxon>Euteleostomi</taxon>
        <taxon>Actinopterygii</taxon>
        <taxon>Neopterygii</taxon>
        <taxon>Teleostei</taxon>
        <taxon>Clupei</taxon>
        <taxon>Clupeiformes</taxon>
        <taxon>Clupeoidei</taxon>
        <taxon>Engraulidae</taxon>
        <taxon>Coilinae</taxon>
        <taxon>Coilia</taxon>
    </lineage>
</organism>
<dbReference type="EMBL" id="JBHFQA010000015">
    <property type="protein sequence ID" value="KAL2086181.1"/>
    <property type="molecule type" value="Genomic_DNA"/>
</dbReference>
<gene>
    <name evidence="1" type="ORF">ACEWY4_017240</name>
</gene>
<protein>
    <recommendedName>
        <fullName evidence="3">Reverse transcriptase domain-containing protein</fullName>
    </recommendedName>
</protein>
<evidence type="ECO:0008006" key="3">
    <source>
        <dbReference type="Google" id="ProtNLM"/>
    </source>
</evidence>
<keyword evidence="2" id="KW-1185">Reference proteome</keyword>
<evidence type="ECO:0000313" key="1">
    <source>
        <dbReference type="EMBL" id="KAL2086181.1"/>
    </source>
</evidence>
<dbReference type="PANTHER" id="PTHR33332">
    <property type="entry name" value="REVERSE TRANSCRIPTASE DOMAIN-CONTAINING PROTEIN"/>
    <property type="match status" value="1"/>
</dbReference>
<comment type="caution">
    <text evidence="1">The sequence shown here is derived from an EMBL/GenBank/DDBJ whole genome shotgun (WGS) entry which is preliminary data.</text>
</comment>
<name>A0ABD1JJ67_9TELE</name>